<dbReference type="InterPro" id="IPR000253">
    <property type="entry name" value="FHA_dom"/>
</dbReference>
<evidence type="ECO:0000259" key="6">
    <source>
        <dbReference type="PROSITE" id="PS50901"/>
    </source>
</evidence>
<keyword evidence="2 4" id="KW-0547">Nucleotide-binding</keyword>
<feature type="domain" description="FtsK" evidence="6">
    <location>
        <begin position="641"/>
        <end position="833"/>
    </location>
</feature>
<comment type="caution">
    <text evidence="7">The sequence shown here is derived from an EMBL/GenBank/DDBJ whole genome shotgun (WGS) entry which is preliminary data.</text>
</comment>
<dbReference type="SUPFAM" id="SSF49879">
    <property type="entry name" value="SMAD/FHA domain"/>
    <property type="match status" value="1"/>
</dbReference>
<dbReference type="InterPro" id="IPR002543">
    <property type="entry name" value="FtsK_dom"/>
</dbReference>
<feature type="binding site" evidence="4">
    <location>
        <begin position="659"/>
        <end position="666"/>
    </location>
    <ligand>
        <name>ATP</name>
        <dbReference type="ChEBI" id="CHEBI:30616"/>
    </ligand>
</feature>
<dbReference type="Pfam" id="PF16697">
    <property type="entry name" value="Yop-YscD_cpl"/>
    <property type="match status" value="1"/>
</dbReference>
<evidence type="ECO:0000256" key="1">
    <source>
        <dbReference type="ARBA" id="ARBA00022553"/>
    </source>
</evidence>
<accession>A0ABW3N0H9</accession>
<dbReference type="InterPro" id="IPR027417">
    <property type="entry name" value="P-loop_NTPase"/>
</dbReference>
<evidence type="ECO:0000256" key="2">
    <source>
        <dbReference type="ARBA" id="ARBA00022741"/>
    </source>
</evidence>
<evidence type="ECO:0000313" key="8">
    <source>
        <dbReference type="Proteomes" id="UP001597046"/>
    </source>
</evidence>
<dbReference type="PROSITE" id="PS50006">
    <property type="entry name" value="FHA_DOMAIN"/>
    <property type="match status" value="1"/>
</dbReference>
<dbReference type="SMART" id="SM00240">
    <property type="entry name" value="FHA"/>
    <property type="match status" value="1"/>
</dbReference>
<proteinExistence type="predicted"/>
<gene>
    <name evidence="7" type="ORF">ACFQ2V_13455</name>
</gene>
<organism evidence="7 8">
    <name type="scientific">Terrabacter terrigena</name>
    <dbReference type="NCBI Taxonomy" id="574718"/>
    <lineage>
        <taxon>Bacteria</taxon>
        <taxon>Bacillati</taxon>
        <taxon>Actinomycetota</taxon>
        <taxon>Actinomycetes</taxon>
        <taxon>Micrococcales</taxon>
        <taxon>Intrasporangiaceae</taxon>
        <taxon>Terrabacter</taxon>
    </lineage>
</organism>
<reference evidence="8" key="1">
    <citation type="journal article" date="2019" name="Int. J. Syst. Evol. Microbiol.">
        <title>The Global Catalogue of Microorganisms (GCM) 10K type strain sequencing project: providing services to taxonomists for standard genome sequencing and annotation.</title>
        <authorList>
            <consortium name="The Broad Institute Genomics Platform"/>
            <consortium name="The Broad Institute Genome Sequencing Center for Infectious Disease"/>
            <person name="Wu L."/>
            <person name="Ma J."/>
        </authorList>
    </citation>
    <scope>NUCLEOTIDE SEQUENCE [LARGE SCALE GENOMIC DNA]</scope>
    <source>
        <strain evidence="8">CCUG 57508</strain>
    </source>
</reference>
<dbReference type="Pfam" id="PF01580">
    <property type="entry name" value="FtsK_SpoIIIE"/>
    <property type="match status" value="2"/>
</dbReference>
<dbReference type="Gene3D" id="2.60.200.20">
    <property type="match status" value="1"/>
</dbReference>
<dbReference type="PROSITE" id="PS50901">
    <property type="entry name" value="FTSK"/>
    <property type="match status" value="1"/>
</dbReference>
<evidence type="ECO:0000256" key="3">
    <source>
        <dbReference type="ARBA" id="ARBA00022840"/>
    </source>
</evidence>
<dbReference type="PANTHER" id="PTHR22683">
    <property type="entry name" value="SPORULATION PROTEIN RELATED"/>
    <property type="match status" value="1"/>
</dbReference>
<dbReference type="RefSeq" id="WP_386053287.1">
    <property type="nucleotide sequence ID" value="NZ_JBHTKH010000008.1"/>
</dbReference>
<name>A0ABW3N0H9_9MICO</name>
<dbReference type="SUPFAM" id="SSF52540">
    <property type="entry name" value="P-loop containing nucleoside triphosphate hydrolases"/>
    <property type="match status" value="3"/>
</dbReference>
<evidence type="ECO:0000313" key="7">
    <source>
        <dbReference type="EMBL" id="MFD1055319.1"/>
    </source>
</evidence>
<keyword evidence="3 4" id="KW-0067">ATP-binding</keyword>
<sequence length="1441" mass="151070">MVLEHEEAHVHLTVTVIDPEHLGAARRHVSIEAAEGTPFSEVRAHLAAAAGCDVSGTPASFSVDGVPLSDHDRVGELPLVRGALLTVGRRDPGTTNRVRESHAVELRIVSGIGAGRSIRLGRGEHVVGRAASAHVRLDDPGVSRAHAVVDVRAEGIRVRDLGTTNPSLLDGVVLPPEGTALGAGQHLRLGSTTLVLGPVDVRGGHHELSGGQVRIHRGPRFVDARPPVTVRFPPAPRRPEDGRVPLLASFAPLALSAVLAFALSSPALLLFALMSPVLLLGQWWSDRRAGRTSYRLQVKEHAAALDQARHDLKEAALEDTARRRREHPDLSQVEATVRRRATRLWERRPADPDHLVVRIGTARQPARVELEGEVVDARPELDDVPALVDLGRSGVLGIAGPRQHALALTGGLVVQLAAWHTPRLLGVHVLAESPQAALDWEWAAQLPHVSDTDEAAPRIAGGSPAVTLHVEALRALADSRRAAHDGQWSAGSQPTDVVIVLDGASRLRSVPGLSELLTNGPAVGLAFVCLDDDPTSLPTEARTTVEIDATGLCVAVRDDARCLDKVVPDLPTVGWLEAVCRAMAPLVDATPDAGVDALPREVSFVVLHREAGVDVVTTEGLAASWADGSGRPTALVGRTPQGPLRLDIAVDGPHVLVGGTTGSGKSELLQALVAGLAVNNPPDGLAFVLVDYKGGSAFSDCARLPHTVGLVTDLDAVLTARALTSLDAEMKRRERLLAEAGVKDLDDYRRAASVRRELPPLARLVIVVDEFKALADEFPDFVSGLVRVAALGRSMGLHLVLATQRPAGIVSADMRANLALRIALRVRDRSDSVDVIDAPDAATLDPRTPGRACLRAGDNALTALQTAYLGGPLRDPRTPAGRTSVMPRDLLSEARSRATARDPSGATERSELAAVVDTAITTAGRLGATPPAPPWLPPLPSTLSVAELVAYLAAGASAGQARSGGVPLGLVDVPARQQREVLAWHPGDGQHLGLAGGPRSGRSTTLVTLALGLARLHPPSDVHVHVLQGMAGPCSALHHLPHVGTLAEATDPALCRRLVDRLARLLDGDESRPRHTVVLVDGWESLEEALSAIDHGATLDTLHRLLRDGPSAGVQFVVAGGRAVVSGRLPGLLSRRLVLHLPDPLDLTLAGVTAAGAPTQRPAGRAVDVLTGHEVQLAHPGPSPAAQDTTQAVERAAGALRQEYASTGRPWRIRALPERVDVVPSAGGPDHLVIGAGGDEAAPLSIPLAAVRRILVAGPSRSGRSTALVTIGEALLARGRSVLTVCPRRSPLSSWALSRGVTHLSQQDAADLVAARRVDPDLCFLVDDAESVDGSPVEPALVEVVRLLDSTEGLVAVSADLARANAAFRGLVPEISRDGCGLLLQPASPTDGDVLGTRLDVPVERRPGRGHLVLDGVAQPVQVGVVGLEGLATTPAPSART</sequence>
<keyword evidence="8" id="KW-1185">Reference proteome</keyword>
<feature type="domain" description="FHA" evidence="5">
    <location>
        <begin position="118"/>
        <end position="174"/>
    </location>
</feature>
<dbReference type="CDD" id="cd00060">
    <property type="entry name" value="FHA"/>
    <property type="match status" value="1"/>
</dbReference>
<keyword evidence="1" id="KW-0597">Phosphoprotein</keyword>
<dbReference type="PANTHER" id="PTHR22683:SF1">
    <property type="entry name" value="TYPE VII SECRETION SYSTEM PROTEIN ESSC"/>
    <property type="match status" value="1"/>
</dbReference>
<dbReference type="SMART" id="SM00382">
    <property type="entry name" value="AAA"/>
    <property type="match status" value="3"/>
</dbReference>
<dbReference type="EMBL" id="JBHTKH010000008">
    <property type="protein sequence ID" value="MFD1055319.1"/>
    <property type="molecule type" value="Genomic_DNA"/>
</dbReference>
<evidence type="ECO:0000259" key="5">
    <source>
        <dbReference type="PROSITE" id="PS50006"/>
    </source>
</evidence>
<dbReference type="InterPro" id="IPR050206">
    <property type="entry name" value="FtsK/SpoIIIE/SftA"/>
</dbReference>
<dbReference type="Proteomes" id="UP001597046">
    <property type="component" value="Unassembled WGS sequence"/>
</dbReference>
<dbReference type="Gene3D" id="3.40.50.300">
    <property type="entry name" value="P-loop containing nucleotide triphosphate hydrolases"/>
    <property type="match status" value="4"/>
</dbReference>
<dbReference type="InterPro" id="IPR008984">
    <property type="entry name" value="SMAD_FHA_dom_sf"/>
</dbReference>
<dbReference type="InterPro" id="IPR003593">
    <property type="entry name" value="AAA+_ATPase"/>
</dbReference>
<evidence type="ECO:0000256" key="4">
    <source>
        <dbReference type="PROSITE-ProRule" id="PRU00289"/>
    </source>
</evidence>
<protein>
    <submittedName>
        <fullName evidence="7">FtsK/SpoIIIE domain-containing protein</fullName>
    </submittedName>
</protein>
<dbReference type="InterPro" id="IPR032030">
    <property type="entry name" value="YscD_cytoplasmic_dom"/>
</dbReference>
<dbReference type="CDD" id="cd01127">
    <property type="entry name" value="TrwB_TraG_TraD_VirD4"/>
    <property type="match status" value="1"/>
</dbReference>